<dbReference type="RefSeq" id="WP_085472457.1">
    <property type="nucleotide sequence ID" value="NZ_CP038029.1"/>
</dbReference>
<dbReference type="Gene3D" id="1.20.120.450">
    <property type="entry name" value="dinb family like domain"/>
    <property type="match status" value="1"/>
</dbReference>
<gene>
    <name evidence="1" type="ORF">SAMN05660862_1712</name>
</gene>
<dbReference type="SUPFAM" id="SSF109854">
    <property type="entry name" value="DinB/YfiT-like putative metalloenzymes"/>
    <property type="match status" value="1"/>
</dbReference>
<dbReference type="Proteomes" id="UP000192980">
    <property type="component" value="Unassembled WGS sequence"/>
</dbReference>
<dbReference type="Pfam" id="PF12867">
    <property type="entry name" value="DinB_2"/>
    <property type="match status" value="1"/>
</dbReference>
<dbReference type="AlphaFoldDB" id="A0A1X7JBR7"/>
<keyword evidence="2" id="KW-1185">Reference proteome</keyword>
<dbReference type="STRING" id="561061.SAMN05660862_1712"/>
<protein>
    <submittedName>
        <fullName evidence="1">DinB superfamily protein</fullName>
    </submittedName>
</protein>
<reference evidence="1 2" key="1">
    <citation type="submission" date="2017-04" db="EMBL/GenBank/DDBJ databases">
        <authorList>
            <person name="Afonso C.L."/>
            <person name="Miller P.J."/>
            <person name="Scott M.A."/>
            <person name="Spackman E."/>
            <person name="Goraichik I."/>
            <person name="Dimitrov K.M."/>
            <person name="Suarez D.L."/>
            <person name="Swayne D.E."/>
        </authorList>
    </citation>
    <scope>NUCLEOTIDE SEQUENCE [LARGE SCALE GENOMIC DNA]</scope>
    <source>
        <strain evidence="1 2">DSM 22418</strain>
    </source>
</reference>
<name>A0A1X7JBR7_9SPHI</name>
<evidence type="ECO:0000313" key="2">
    <source>
        <dbReference type="Proteomes" id="UP000192980"/>
    </source>
</evidence>
<accession>A0A1X7JBR7</accession>
<proteinExistence type="predicted"/>
<dbReference type="EMBL" id="FXAU01000002">
    <property type="protein sequence ID" value="SMG25272.1"/>
    <property type="molecule type" value="Genomic_DNA"/>
</dbReference>
<evidence type="ECO:0000313" key="1">
    <source>
        <dbReference type="EMBL" id="SMG25272.1"/>
    </source>
</evidence>
<dbReference type="OrthoDB" id="4295522at2"/>
<organism evidence="1 2">
    <name type="scientific">Sphingobacterium psychroaquaticum</name>
    <dbReference type="NCBI Taxonomy" id="561061"/>
    <lineage>
        <taxon>Bacteria</taxon>
        <taxon>Pseudomonadati</taxon>
        <taxon>Bacteroidota</taxon>
        <taxon>Sphingobacteriia</taxon>
        <taxon>Sphingobacteriales</taxon>
        <taxon>Sphingobacteriaceae</taxon>
        <taxon>Sphingobacterium</taxon>
    </lineage>
</organism>
<sequence length="154" mass="17021">MDSTLKFIKQARTAFIELLDGLTLEQLNTVPEGFNNNIIWNFGHIVVSTQTLVYVRTGIRQDDSFVEYLDAYKKGSKPTYEVTATEVAALKTLALSTIDQIDADYKAGTFAVITPYGTATYGATLETIEDVFITTAGHDNVHFGYALAQRKALK</sequence>
<dbReference type="InterPro" id="IPR034660">
    <property type="entry name" value="DinB/YfiT-like"/>
</dbReference>
<dbReference type="InterPro" id="IPR024775">
    <property type="entry name" value="DinB-like"/>
</dbReference>